<feature type="non-terminal residue" evidence="2">
    <location>
        <position position="188"/>
    </location>
</feature>
<evidence type="ECO:0000313" key="2">
    <source>
        <dbReference type="EMBL" id="MBB1127458.1"/>
    </source>
</evidence>
<dbReference type="AlphaFoldDB" id="A0A839HLU6"/>
<reference evidence="2 3" key="1">
    <citation type="journal article" date="2020" name="Arch. Microbiol.">
        <title>The genome sequence of the giant phototrophic gammaproteobacterium Thiospirillum jenense gives insight into its physiological properties and phylogenetic relationships.</title>
        <authorList>
            <person name="Imhoff J.F."/>
            <person name="Meyer T.E."/>
            <person name="Kyndt J.A."/>
        </authorList>
    </citation>
    <scope>NUCLEOTIDE SEQUENCE [LARGE SCALE GENOMIC DNA]</scope>
    <source>
        <strain evidence="2 3">DSM 216</strain>
    </source>
</reference>
<gene>
    <name evidence="2" type="ORF">HUK38_14740</name>
</gene>
<accession>A0A839HLU6</accession>
<dbReference type="NCBIfam" id="NF041766">
    <property type="entry name" value="choice_anch_U"/>
    <property type="match status" value="1"/>
</dbReference>
<name>A0A839HLU6_9GAMM</name>
<dbReference type="RefSeq" id="WP_182585059.1">
    <property type="nucleotide sequence ID" value="NZ_JABVCQ010000106.1"/>
</dbReference>
<dbReference type="Proteomes" id="UP000548632">
    <property type="component" value="Unassembled WGS sequence"/>
</dbReference>
<feature type="non-terminal residue" evidence="2">
    <location>
        <position position="1"/>
    </location>
</feature>
<keyword evidence="3" id="KW-1185">Reference proteome</keyword>
<feature type="region of interest" description="Disordered" evidence="1">
    <location>
        <begin position="1"/>
        <end position="28"/>
    </location>
</feature>
<sequence>GNGDGITDTLQPNVTSLPFLNTSTPSTDSTAPEVYVTLAAGGANDGGVHLTNVTQEDAPEDLADDPLAPDLPLGFIRFTAELPPEVDNQDFELFVPAEIEINGYWKQTSGGGWANLASAEYGGSIVIDEHGTQLNFTIQDGGPFDNDGAVNGSIDDPGGPGYVGDSATVFLAHNSGLSIFERLKAYGQ</sequence>
<dbReference type="EMBL" id="JABVCQ010000106">
    <property type="protein sequence ID" value="MBB1127458.1"/>
    <property type="molecule type" value="Genomic_DNA"/>
</dbReference>
<proteinExistence type="predicted"/>
<comment type="caution">
    <text evidence="2">The sequence shown here is derived from an EMBL/GenBank/DDBJ whole genome shotgun (WGS) entry which is preliminary data.</text>
</comment>
<dbReference type="InterPro" id="IPR053784">
    <property type="entry name" value="Choice_anch_U_dom"/>
</dbReference>
<evidence type="ECO:0000313" key="3">
    <source>
        <dbReference type="Proteomes" id="UP000548632"/>
    </source>
</evidence>
<protein>
    <submittedName>
        <fullName evidence="2">Uncharacterized protein</fullName>
    </submittedName>
</protein>
<feature type="compositionally biased region" description="Polar residues" evidence="1">
    <location>
        <begin position="8"/>
        <end position="28"/>
    </location>
</feature>
<evidence type="ECO:0000256" key="1">
    <source>
        <dbReference type="SAM" id="MobiDB-lite"/>
    </source>
</evidence>
<organism evidence="2 3">
    <name type="scientific">Thiospirillum jenense</name>
    <dbReference type="NCBI Taxonomy" id="1653858"/>
    <lineage>
        <taxon>Bacteria</taxon>
        <taxon>Pseudomonadati</taxon>
        <taxon>Pseudomonadota</taxon>
        <taxon>Gammaproteobacteria</taxon>
        <taxon>Chromatiales</taxon>
        <taxon>Chromatiaceae</taxon>
        <taxon>Thiospirillum</taxon>
    </lineage>
</organism>